<sequence>SATASKQSAEDDLARYLSQKTIHPDMLKKEVTGINGALGWWKIHETEFPRLSKMAKDYLGILGSGVAVENFFCDGGDLIGQRRQSLSPDSITICMCLKNWLENNTSNLKTDEMLLKSIRYKVLGHDDE</sequence>
<feature type="non-terminal residue" evidence="2">
    <location>
        <position position="1"/>
    </location>
</feature>
<gene>
    <name evidence="2" type="ORF">AFUS01_LOCUS31110</name>
</gene>
<dbReference type="GO" id="GO:0046983">
    <property type="term" value="F:protein dimerization activity"/>
    <property type="evidence" value="ECO:0007669"/>
    <property type="project" value="InterPro"/>
</dbReference>
<evidence type="ECO:0000259" key="1">
    <source>
        <dbReference type="Pfam" id="PF05699"/>
    </source>
</evidence>
<feature type="domain" description="HAT C-terminal dimerisation" evidence="1">
    <location>
        <begin position="14"/>
        <end position="101"/>
    </location>
</feature>
<name>A0A8J2PN37_9HEXA</name>
<keyword evidence="3" id="KW-1185">Reference proteome</keyword>
<comment type="caution">
    <text evidence="2">The sequence shown here is derived from an EMBL/GenBank/DDBJ whole genome shotgun (WGS) entry which is preliminary data.</text>
</comment>
<dbReference type="PANTHER" id="PTHR23272:SF21">
    <property type="entry name" value="BED ZINC FINGER AND HAT DIMERIZATION DOMAIN-CONTAINING PROTEIN"/>
    <property type="match status" value="1"/>
</dbReference>
<accession>A0A8J2PN37</accession>
<dbReference type="Pfam" id="PF05699">
    <property type="entry name" value="Dimer_Tnp_hAT"/>
    <property type="match status" value="1"/>
</dbReference>
<dbReference type="PANTHER" id="PTHR23272">
    <property type="entry name" value="BED FINGER-RELATED"/>
    <property type="match status" value="1"/>
</dbReference>
<dbReference type="EMBL" id="CAJVCH010488435">
    <property type="protein sequence ID" value="CAG7820735.1"/>
    <property type="molecule type" value="Genomic_DNA"/>
</dbReference>
<dbReference type="OrthoDB" id="6504062at2759"/>
<protein>
    <recommendedName>
        <fullName evidence="1">HAT C-terminal dimerisation domain-containing protein</fullName>
    </recommendedName>
</protein>
<dbReference type="InterPro" id="IPR008906">
    <property type="entry name" value="HATC_C_dom"/>
</dbReference>
<dbReference type="AlphaFoldDB" id="A0A8J2PN37"/>
<reference evidence="2" key="1">
    <citation type="submission" date="2021-06" db="EMBL/GenBank/DDBJ databases">
        <authorList>
            <person name="Hodson N. C."/>
            <person name="Mongue J. A."/>
            <person name="Jaron S. K."/>
        </authorList>
    </citation>
    <scope>NUCLEOTIDE SEQUENCE</scope>
</reference>
<proteinExistence type="predicted"/>
<evidence type="ECO:0000313" key="2">
    <source>
        <dbReference type="EMBL" id="CAG7820735.1"/>
    </source>
</evidence>
<organism evidence="2 3">
    <name type="scientific">Allacma fusca</name>
    <dbReference type="NCBI Taxonomy" id="39272"/>
    <lineage>
        <taxon>Eukaryota</taxon>
        <taxon>Metazoa</taxon>
        <taxon>Ecdysozoa</taxon>
        <taxon>Arthropoda</taxon>
        <taxon>Hexapoda</taxon>
        <taxon>Collembola</taxon>
        <taxon>Symphypleona</taxon>
        <taxon>Sminthuridae</taxon>
        <taxon>Allacma</taxon>
    </lineage>
</organism>
<dbReference type="Proteomes" id="UP000708208">
    <property type="component" value="Unassembled WGS sequence"/>
</dbReference>
<evidence type="ECO:0000313" key="3">
    <source>
        <dbReference type="Proteomes" id="UP000708208"/>
    </source>
</evidence>